<proteinExistence type="predicted"/>
<dbReference type="InterPro" id="IPR021109">
    <property type="entry name" value="Peptidase_aspartic_dom_sf"/>
</dbReference>
<dbReference type="PANTHER" id="PTHR33240:SF15">
    <property type="entry name" value="GAG-PRO-LIKE PROTEIN"/>
    <property type="match status" value="1"/>
</dbReference>
<evidence type="ECO:0008006" key="3">
    <source>
        <dbReference type="Google" id="ProtNLM"/>
    </source>
</evidence>
<reference evidence="1 2" key="2">
    <citation type="submission" date="2020-07" db="EMBL/GenBank/DDBJ databases">
        <title>Genome assembly of wild tea tree DASZ reveals pedigree and selection history of tea varieties.</title>
        <authorList>
            <person name="Zhang W."/>
        </authorList>
    </citation>
    <scope>NUCLEOTIDE SEQUENCE [LARGE SCALE GENOMIC DNA]</scope>
    <source>
        <strain evidence="2">cv. G240</strain>
        <tissue evidence="1">Leaf</tissue>
    </source>
</reference>
<dbReference type="EMBL" id="JACBKZ010000014">
    <property type="protein sequence ID" value="KAF5931746.1"/>
    <property type="molecule type" value="Genomic_DNA"/>
</dbReference>
<sequence>MSFSDKDLERIYCPHNDALVVTLRVKDFDVKRILIDQGSSCEIMYYETFKQLKLQDKDLAPAISPLIGFNSMPEWPVGKIILPVRAGSVTKQVEFWVLKVPSTYNIILDRT</sequence>
<dbReference type="Gene3D" id="2.40.70.10">
    <property type="entry name" value="Acid Proteases"/>
    <property type="match status" value="1"/>
</dbReference>
<reference evidence="2" key="1">
    <citation type="journal article" date="2020" name="Nat. Commun.">
        <title>Genome assembly of wild tea tree DASZ reveals pedigree and selection history of tea varieties.</title>
        <authorList>
            <person name="Zhang W."/>
            <person name="Zhang Y."/>
            <person name="Qiu H."/>
            <person name="Guo Y."/>
            <person name="Wan H."/>
            <person name="Zhang X."/>
            <person name="Scossa F."/>
            <person name="Alseekh S."/>
            <person name="Zhang Q."/>
            <person name="Wang P."/>
            <person name="Xu L."/>
            <person name="Schmidt M.H."/>
            <person name="Jia X."/>
            <person name="Li D."/>
            <person name="Zhu A."/>
            <person name="Guo F."/>
            <person name="Chen W."/>
            <person name="Ni D."/>
            <person name="Usadel B."/>
            <person name="Fernie A.R."/>
            <person name="Wen W."/>
        </authorList>
    </citation>
    <scope>NUCLEOTIDE SEQUENCE [LARGE SCALE GENOMIC DNA]</scope>
    <source>
        <strain evidence="2">cv. G240</strain>
    </source>
</reference>
<comment type="caution">
    <text evidence="1">The sequence shown here is derived from an EMBL/GenBank/DDBJ whole genome shotgun (WGS) entry which is preliminary data.</text>
</comment>
<evidence type="ECO:0000313" key="2">
    <source>
        <dbReference type="Proteomes" id="UP000593564"/>
    </source>
</evidence>
<dbReference type="PANTHER" id="PTHR33240">
    <property type="entry name" value="OS08G0508500 PROTEIN"/>
    <property type="match status" value="1"/>
</dbReference>
<name>A0A7J7FXN0_CAMSI</name>
<dbReference type="AlphaFoldDB" id="A0A7J7FXN0"/>
<dbReference type="Proteomes" id="UP000593564">
    <property type="component" value="Unassembled WGS sequence"/>
</dbReference>
<keyword evidence="2" id="KW-1185">Reference proteome</keyword>
<protein>
    <recommendedName>
        <fullName evidence="3">Peptidase A2 domain-containing protein</fullName>
    </recommendedName>
</protein>
<organism evidence="1 2">
    <name type="scientific">Camellia sinensis</name>
    <name type="common">Tea plant</name>
    <name type="synonym">Thea sinensis</name>
    <dbReference type="NCBI Taxonomy" id="4442"/>
    <lineage>
        <taxon>Eukaryota</taxon>
        <taxon>Viridiplantae</taxon>
        <taxon>Streptophyta</taxon>
        <taxon>Embryophyta</taxon>
        <taxon>Tracheophyta</taxon>
        <taxon>Spermatophyta</taxon>
        <taxon>Magnoliopsida</taxon>
        <taxon>eudicotyledons</taxon>
        <taxon>Gunneridae</taxon>
        <taxon>Pentapetalae</taxon>
        <taxon>asterids</taxon>
        <taxon>Ericales</taxon>
        <taxon>Theaceae</taxon>
        <taxon>Camellia</taxon>
    </lineage>
</organism>
<gene>
    <name evidence="1" type="ORF">HYC85_027917</name>
</gene>
<evidence type="ECO:0000313" key="1">
    <source>
        <dbReference type="EMBL" id="KAF5931746.1"/>
    </source>
</evidence>
<dbReference type="CDD" id="cd00303">
    <property type="entry name" value="retropepsin_like"/>
    <property type="match status" value="1"/>
</dbReference>
<accession>A0A7J7FXN0</accession>